<sequence>MVMEQMPGAYFRTTDQRKIAKRCGHGCVICGQLITGYYHTRENAGTRYGRVEAAATVLLCTQHWRQLRAGILTQKQLEAAINAPYNLQKSKAVIKPLTAATNSLSVTLGHIMFYVNYDFTHTIESIIHSVNNTSYTYNGGNNLYPLTVDETKLLAINILDKRISFSLMLYNDYNELLLNLNRNIVNYVADNIDCRISGETLTVTQADTELLQLQYNKEEAGLTFNHAHFQLNGVQCVVSDGILLVNGAQLSVTTEELCKPTPFGIVIGAKQEFTPCVTHLEKISRVHTATI</sequence>
<proteinExistence type="predicted"/>
<dbReference type="AlphaFoldDB" id="A0A917MX63"/>
<reference evidence="1" key="1">
    <citation type="journal article" date="2014" name="Int. J. Syst. Evol. Microbiol.">
        <title>Complete genome sequence of Corynebacterium casei LMG S-19264T (=DSM 44701T), isolated from a smear-ripened cheese.</title>
        <authorList>
            <consortium name="US DOE Joint Genome Institute (JGI-PGF)"/>
            <person name="Walter F."/>
            <person name="Albersmeier A."/>
            <person name="Kalinowski J."/>
            <person name="Ruckert C."/>
        </authorList>
    </citation>
    <scope>NUCLEOTIDE SEQUENCE</scope>
    <source>
        <strain evidence="1">CGMCC 1.15290</strain>
    </source>
</reference>
<dbReference type="EMBL" id="BMIB01000003">
    <property type="protein sequence ID" value="GGH71737.1"/>
    <property type="molecule type" value="Genomic_DNA"/>
</dbReference>
<evidence type="ECO:0000313" key="2">
    <source>
        <dbReference type="Proteomes" id="UP000627292"/>
    </source>
</evidence>
<comment type="caution">
    <text evidence="1">The sequence shown here is derived from an EMBL/GenBank/DDBJ whole genome shotgun (WGS) entry which is preliminary data.</text>
</comment>
<evidence type="ECO:0000313" key="1">
    <source>
        <dbReference type="EMBL" id="GGH71737.1"/>
    </source>
</evidence>
<protein>
    <submittedName>
        <fullName evidence="1">Uncharacterized protein</fullName>
    </submittedName>
</protein>
<dbReference type="Proteomes" id="UP000627292">
    <property type="component" value="Unassembled WGS sequence"/>
</dbReference>
<gene>
    <name evidence="1" type="ORF">GCM10011379_31400</name>
</gene>
<name>A0A917MX63_9BACT</name>
<accession>A0A917MX63</accession>
<organism evidence="1 2">
    <name type="scientific">Filimonas zeae</name>
    <dbReference type="NCBI Taxonomy" id="1737353"/>
    <lineage>
        <taxon>Bacteria</taxon>
        <taxon>Pseudomonadati</taxon>
        <taxon>Bacteroidota</taxon>
        <taxon>Chitinophagia</taxon>
        <taxon>Chitinophagales</taxon>
        <taxon>Chitinophagaceae</taxon>
        <taxon>Filimonas</taxon>
    </lineage>
</organism>
<reference evidence="1" key="2">
    <citation type="submission" date="2020-09" db="EMBL/GenBank/DDBJ databases">
        <authorList>
            <person name="Sun Q."/>
            <person name="Zhou Y."/>
        </authorList>
    </citation>
    <scope>NUCLEOTIDE SEQUENCE</scope>
    <source>
        <strain evidence="1">CGMCC 1.15290</strain>
    </source>
</reference>
<keyword evidence="2" id="KW-1185">Reference proteome</keyword>